<feature type="region of interest" description="Disordered" evidence="5">
    <location>
        <begin position="530"/>
        <end position="550"/>
    </location>
</feature>
<dbReference type="Pfam" id="PF01494">
    <property type="entry name" value="FAD_binding_3"/>
    <property type="match status" value="1"/>
</dbReference>
<accession>A0A7S3SFI0</accession>
<dbReference type="PANTHER" id="PTHR46496:SF1">
    <property type="entry name" value="ZEAXANTHIN EPOXIDASE, CHLOROPLASTIC"/>
    <property type="match status" value="1"/>
</dbReference>
<dbReference type="AlphaFoldDB" id="A0A7S3SFI0"/>
<feature type="domain" description="FAD-binding" evidence="6">
    <location>
        <begin position="96"/>
        <end position="418"/>
    </location>
</feature>
<comment type="cofactor">
    <cofactor evidence="1">
        <name>FAD</name>
        <dbReference type="ChEBI" id="CHEBI:57692"/>
    </cofactor>
</comment>
<dbReference type="EMBL" id="HBIQ01041141">
    <property type="protein sequence ID" value="CAE0551941.1"/>
    <property type="molecule type" value="Transcribed_RNA"/>
</dbReference>
<sequence>MRSISAASSCLDDPEAARRPLATPPERERERAAMRAVLLVALCASTHALLLARPVRARQPLMVAERIAIAGETRDREASLLVEPKAEAIAGVGRPYQVAIAGGGIGGLCTALVLLNMGFEVTVFEKTRQYRPFGGPIQVASNAAESIRRIDESTYDKILSKATVIGDRTNGLKDGLSDEWFATFDLDSPARRRGQVSSVVIDRPILQDILLEKVGHCVTKGCEVVGCREVGQRVVVELSDGTTHEADMLVGSDGIKSRVRDLFDPTRREPIWSGYTCVAGMAYVVPHDLKEVGYKVWVGPRKYFVSVDVGGGRIQWYAFLNIPPGTVSIERQELVNWLRNEQFAEWAADVHLLLDHSPIDEVEQRDLYDRPPDLQWSNGRVCLLGDAAHPMMPNLGQGGGMAIEDALILGQELAKLPRHGEEQPHPFALRDSIPRALRRYNQNRVLRAAAVQGLSRISSAFLFQYQPPIKLEWSPSPRLVHLGPRSWITRACQGFLQNVAFPLQFEFLFSFPGEINPEMFAESNAGDFGSLQASQSPRPQRAGPTKLGAPERELVSGGMSLRDWLSQYW</sequence>
<evidence type="ECO:0000256" key="3">
    <source>
        <dbReference type="ARBA" id="ARBA00022827"/>
    </source>
</evidence>
<evidence type="ECO:0000256" key="5">
    <source>
        <dbReference type="SAM" id="MobiDB-lite"/>
    </source>
</evidence>
<keyword evidence="3" id="KW-0274">FAD</keyword>
<keyword evidence="4" id="KW-0560">Oxidoreductase</keyword>
<organism evidence="7">
    <name type="scientific">Strombidinopsis acuminata</name>
    <dbReference type="NCBI Taxonomy" id="141414"/>
    <lineage>
        <taxon>Eukaryota</taxon>
        <taxon>Sar</taxon>
        <taxon>Alveolata</taxon>
        <taxon>Ciliophora</taxon>
        <taxon>Intramacronucleata</taxon>
        <taxon>Spirotrichea</taxon>
        <taxon>Choreotrichia</taxon>
        <taxon>Choreotrichida</taxon>
        <taxon>Strombidinopsidae</taxon>
        <taxon>Strombidinopsis</taxon>
    </lineage>
</organism>
<dbReference type="GO" id="GO:0071949">
    <property type="term" value="F:FAD binding"/>
    <property type="evidence" value="ECO:0007669"/>
    <property type="project" value="InterPro"/>
</dbReference>
<gene>
    <name evidence="7" type="ORF">SACU0126_LOCUS13168</name>
</gene>
<dbReference type="PANTHER" id="PTHR46496">
    <property type="match status" value="1"/>
</dbReference>
<evidence type="ECO:0000256" key="4">
    <source>
        <dbReference type="ARBA" id="ARBA00023002"/>
    </source>
</evidence>
<reference evidence="7" key="1">
    <citation type="submission" date="2021-01" db="EMBL/GenBank/DDBJ databases">
        <authorList>
            <person name="Corre E."/>
            <person name="Pelletier E."/>
            <person name="Niang G."/>
            <person name="Scheremetjew M."/>
            <person name="Finn R."/>
            <person name="Kale V."/>
            <person name="Holt S."/>
            <person name="Cochrane G."/>
            <person name="Meng A."/>
            <person name="Brown T."/>
            <person name="Cohen L."/>
        </authorList>
    </citation>
    <scope>NUCLEOTIDE SEQUENCE</scope>
    <source>
        <strain evidence="7">SPMC142</strain>
    </source>
</reference>
<dbReference type="PRINTS" id="PR00420">
    <property type="entry name" value="RNGMNOXGNASE"/>
</dbReference>
<name>A0A7S3SFI0_9SPIT</name>
<evidence type="ECO:0000259" key="6">
    <source>
        <dbReference type="Pfam" id="PF01494"/>
    </source>
</evidence>
<dbReference type="InterPro" id="IPR036188">
    <property type="entry name" value="FAD/NAD-bd_sf"/>
</dbReference>
<evidence type="ECO:0000256" key="2">
    <source>
        <dbReference type="ARBA" id="ARBA00022630"/>
    </source>
</evidence>
<proteinExistence type="predicted"/>
<protein>
    <recommendedName>
        <fullName evidence="6">FAD-binding domain-containing protein</fullName>
    </recommendedName>
</protein>
<feature type="region of interest" description="Disordered" evidence="5">
    <location>
        <begin position="1"/>
        <end position="27"/>
    </location>
</feature>
<dbReference type="Gene3D" id="3.50.50.60">
    <property type="entry name" value="FAD/NAD(P)-binding domain"/>
    <property type="match status" value="1"/>
</dbReference>
<dbReference type="InterPro" id="IPR002938">
    <property type="entry name" value="FAD-bd"/>
</dbReference>
<evidence type="ECO:0000256" key="1">
    <source>
        <dbReference type="ARBA" id="ARBA00001974"/>
    </source>
</evidence>
<dbReference type="GO" id="GO:0016491">
    <property type="term" value="F:oxidoreductase activity"/>
    <property type="evidence" value="ECO:0007669"/>
    <property type="project" value="UniProtKB-KW"/>
</dbReference>
<keyword evidence="2" id="KW-0285">Flavoprotein</keyword>
<dbReference type="SUPFAM" id="SSF51905">
    <property type="entry name" value="FAD/NAD(P)-binding domain"/>
    <property type="match status" value="1"/>
</dbReference>
<evidence type="ECO:0000313" key="7">
    <source>
        <dbReference type="EMBL" id="CAE0551941.1"/>
    </source>
</evidence>